<dbReference type="Gene3D" id="1.10.8.140">
    <property type="entry name" value="PDCD5-like"/>
    <property type="match status" value="1"/>
</dbReference>
<evidence type="ECO:0000313" key="3">
    <source>
        <dbReference type="Proteomes" id="UP000001645"/>
    </source>
</evidence>
<reference evidence="2 3" key="1">
    <citation type="journal article" date="2010" name="PLoS Biol.">
        <title>Multi-platform next-generation sequencing of the domestic turkey (Meleagris gallopavo): genome assembly and analysis.</title>
        <authorList>
            <person name="Dalloul R.A."/>
            <person name="Long J.A."/>
            <person name="Zimin A.V."/>
            <person name="Aslam L."/>
            <person name="Beal K."/>
            <person name="Blomberg L.A."/>
            <person name="Bouffard P."/>
            <person name="Burt D.W."/>
            <person name="Crasta O."/>
            <person name="Crooijmans R.P."/>
            <person name="Cooper K."/>
            <person name="Coulombe R.A."/>
            <person name="De S."/>
            <person name="Delany M.E."/>
            <person name="Dodgson J.B."/>
            <person name="Dong J.J."/>
            <person name="Evans C."/>
            <person name="Frederickson K.M."/>
            <person name="Flicek P."/>
            <person name="Florea L."/>
            <person name="Folkerts O."/>
            <person name="Groenen M.A."/>
            <person name="Harkins T.T."/>
            <person name="Herrero J."/>
            <person name="Hoffmann S."/>
            <person name="Megens H.J."/>
            <person name="Jiang A."/>
            <person name="de Jong P."/>
            <person name="Kaiser P."/>
            <person name="Kim H."/>
            <person name="Kim K.W."/>
            <person name="Kim S."/>
            <person name="Langenberger D."/>
            <person name="Lee M.K."/>
            <person name="Lee T."/>
            <person name="Mane S."/>
            <person name="Marcais G."/>
            <person name="Marz M."/>
            <person name="McElroy A.P."/>
            <person name="Modise T."/>
            <person name="Nefedov M."/>
            <person name="Notredame C."/>
            <person name="Paton I.R."/>
            <person name="Payne W.S."/>
            <person name="Pertea G."/>
            <person name="Prickett D."/>
            <person name="Puiu D."/>
            <person name="Qioa D."/>
            <person name="Raineri E."/>
            <person name="Ruffier M."/>
            <person name="Salzberg S.L."/>
            <person name="Schatz M.C."/>
            <person name="Scheuring C."/>
            <person name="Schmidt C.J."/>
            <person name="Schroeder S."/>
            <person name="Searle S.M."/>
            <person name="Smith E.J."/>
            <person name="Smith J."/>
            <person name="Sonstegard T.S."/>
            <person name="Stadler P.F."/>
            <person name="Tafer H."/>
            <person name="Tu Z.J."/>
            <person name="Van Tassell C.P."/>
            <person name="Vilella A.J."/>
            <person name="Williams K.P."/>
            <person name="Yorke J.A."/>
            <person name="Zhang L."/>
            <person name="Zhang H.B."/>
            <person name="Zhang X."/>
            <person name="Zhang Y."/>
            <person name="Reed K.M."/>
        </authorList>
    </citation>
    <scope>NUCLEOTIDE SEQUENCE [LARGE SCALE GENOMIC DNA]</scope>
</reference>
<dbReference type="GeneTree" id="ENSGT00390000011085"/>
<keyword evidence="3" id="KW-1185">Reference proteome</keyword>
<proteinExistence type="predicted"/>
<organism evidence="2 3">
    <name type="scientific">Meleagris gallopavo</name>
    <name type="common">Wild turkey</name>
    <dbReference type="NCBI Taxonomy" id="9103"/>
    <lineage>
        <taxon>Eukaryota</taxon>
        <taxon>Metazoa</taxon>
        <taxon>Chordata</taxon>
        <taxon>Craniata</taxon>
        <taxon>Vertebrata</taxon>
        <taxon>Euteleostomi</taxon>
        <taxon>Archelosauria</taxon>
        <taxon>Archosauria</taxon>
        <taxon>Dinosauria</taxon>
        <taxon>Saurischia</taxon>
        <taxon>Theropoda</taxon>
        <taxon>Coelurosauria</taxon>
        <taxon>Aves</taxon>
        <taxon>Neognathae</taxon>
        <taxon>Galloanserae</taxon>
        <taxon>Galliformes</taxon>
        <taxon>Phasianidae</taxon>
        <taxon>Meleagridinae</taxon>
        <taxon>Meleagris</taxon>
    </lineage>
</organism>
<sequence>MADEELAALRQQRLAELQAKHGDTSDPSQQEAKQSSTEGKY</sequence>
<evidence type="ECO:0000313" key="2">
    <source>
        <dbReference type="Ensembl" id="ENSMGAP00000024829.1"/>
    </source>
</evidence>
<dbReference type="GO" id="GO:0003677">
    <property type="term" value="F:DNA binding"/>
    <property type="evidence" value="ECO:0007669"/>
    <property type="project" value="InterPro"/>
</dbReference>
<evidence type="ECO:0000256" key="1">
    <source>
        <dbReference type="SAM" id="MobiDB-lite"/>
    </source>
</evidence>
<feature type="compositionally biased region" description="Polar residues" evidence="1">
    <location>
        <begin position="25"/>
        <end position="41"/>
    </location>
</feature>
<dbReference type="Proteomes" id="UP000001645">
    <property type="component" value="Chromosome 13"/>
</dbReference>
<dbReference type="Ensembl" id="ENSMGAT00000030485.1">
    <property type="protein sequence ID" value="ENSMGAP00000024829.1"/>
    <property type="gene ID" value="ENSMGAG00000005543.2"/>
</dbReference>
<dbReference type="InterPro" id="IPR036883">
    <property type="entry name" value="PDCD5-like_sf"/>
</dbReference>
<feature type="region of interest" description="Disordered" evidence="1">
    <location>
        <begin position="13"/>
        <end position="41"/>
    </location>
</feature>
<dbReference type="AlphaFoldDB" id="A0A803XZ83"/>
<gene>
    <name evidence="2" type="primary">PDCD5</name>
</gene>
<reference evidence="2" key="2">
    <citation type="submission" date="2025-08" db="UniProtKB">
        <authorList>
            <consortium name="Ensembl"/>
        </authorList>
    </citation>
    <scope>IDENTIFICATION</scope>
</reference>
<protein>
    <submittedName>
        <fullName evidence="2">Programmed cell death 5</fullName>
    </submittedName>
</protein>
<name>A0A803XZ83_MELGA</name>
<dbReference type="Bgee" id="ENSMGAG00000005543">
    <property type="expression patterns" value="Expressed in breast and 17 other cell types or tissues"/>
</dbReference>
<accession>A0A803XZ83</accession>
<reference evidence="2" key="3">
    <citation type="submission" date="2025-09" db="UniProtKB">
        <authorList>
            <consortium name="Ensembl"/>
        </authorList>
    </citation>
    <scope>IDENTIFICATION</scope>
</reference>